<organism evidence="1 2">
    <name type="scientific">Musa balbisiana</name>
    <name type="common">Banana</name>
    <dbReference type="NCBI Taxonomy" id="52838"/>
    <lineage>
        <taxon>Eukaryota</taxon>
        <taxon>Viridiplantae</taxon>
        <taxon>Streptophyta</taxon>
        <taxon>Embryophyta</taxon>
        <taxon>Tracheophyta</taxon>
        <taxon>Spermatophyta</taxon>
        <taxon>Magnoliopsida</taxon>
        <taxon>Liliopsida</taxon>
        <taxon>Zingiberales</taxon>
        <taxon>Musaceae</taxon>
        <taxon>Musa</taxon>
    </lineage>
</organism>
<keyword evidence="2" id="KW-1185">Reference proteome</keyword>
<sequence>MLRGPVQEWYIHLKPLSDISFTQHAKEFKLYILGNVHPRPLVTMLLKLGQEEEVTLYDFVTQTKSRSSFIRAPQEIHSKTLGTFASTSRPNEETDQCHHWETFLEGEAQSFPWTEVKDMNSYRYKRSFEAHVPYLREAFDGGTKTIQLSEAKLGLEGRGMGQEDVEVMDYPRVVLRLGVTREWVDEGRLPNERIQSKVEEALRCVGKGHT</sequence>
<accession>A0A4S8JR84</accession>
<comment type="caution">
    <text evidence="1">The sequence shown here is derived from an EMBL/GenBank/DDBJ whole genome shotgun (WGS) entry which is preliminary data.</text>
</comment>
<dbReference type="EMBL" id="PYDT01000004">
    <property type="protein sequence ID" value="THU64569.1"/>
    <property type="molecule type" value="Genomic_DNA"/>
</dbReference>
<protein>
    <recommendedName>
        <fullName evidence="3">Retrotransposon gag domain-containing protein</fullName>
    </recommendedName>
</protein>
<dbReference type="AlphaFoldDB" id="A0A4S8JR84"/>
<proteinExistence type="predicted"/>
<dbReference type="Proteomes" id="UP000317650">
    <property type="component" value="Chromosome 1"/>
</dbReference>
<reference evidence="1 2" key="1">
    <citation type="journal article" date="2019" name="Nat. Plants">
        <title>Genome sequencing of Musa balbisiana reveals subgenome evolution and function divergence in polyploid bananas.</title>
        <authorList>
            <person name="Yao X."/>
        </authorList>
    </citation>
    <scope>NUCLEOTIDE SEQUENCE [LARGE SCALE GENOMIC DNA]</scope>
    <source>
        <strain evidence="2">cv. DH-PKW</strain>
        <tissue evidence="1">Leaves</tissue>
    </source>
</reference>
<gene>
    <name evidence="1" type="ORF">C4D60_Mb01t27840</name>
</gene>
<evidence type="ECO:0008006" key="3">
    <source>
        <dbReference type="Google" id="ProtNLM"/>
    </source>
</evidence>
<evidence type="ECO:0000313" key="1">
    <source>
        <dbReference type="EMBL" id="THU64569.1"/>
    </source>
</evidence>
<evidence type="ECO:0000313" key="2">
    <source>
        <dbReference type="Proteomes" id="UP000317650"/>
    </source>
</evidence>
<name>A0A4S8JR84_MUSBA</name>